<protein>
    <submittedName>
        <fullName evidence="2">GNAT family N-acetyltransferase</fullName>
    </submittedName>
</protein>
<sequence>MSIKIINPQEDQYGNSKENIFLAFDETEKFLGSSYAYSTINFHQTHETPYLIMINVSCADDLELTLKNVVRQKLFDKVLSRARELREQRADLKARIYAGFEYNRDKLDFYITNGFDPDYSIIMEADIPTSFTYTLPKNVRVQELKISSDKEFLEYKSMYDEIFVTPLDRDVFIEQESERHFKNLSFFSDDKLEGGCTIFEKDGLGYVETLFVLPEKRGQGLSKCIVKYILNYFLSIGIDKTRLEVWNLNKRAVKLYQSFGYHEMKKSLMFPGITL</sequence>
<dbReference type="SUPFAM" id="SSF55729">
    <property type="entry name" value="Acyl-CoA N-acyltransferases (Nat)"/>
    <property type="match status" value="1"/>
</dbReference>
<proteinExistence type="predicted"/>
<dbReference type="InterPro" id="IPR000182">
    <property type="entry name" value="GNAT_dom"/>
</dbReference>
<reference evidence="2 3" key="1">
    <citation type="journal article" date="2015" name="Int. J. Syst. Evol. Microbiol.">
        <title>Sporolactobacillus shoreae sp. nov. and Sporolactobacillus spathodeae sp. nov., two spore-forming lactic acid bacteria isolated from tree barks in Thailand.</title>
        <authorList>
            <person name="Thamacharoensuk T."/>
            <person name="Kitahara M."/>
            <person name="Ohkuma M."/>
            <person name="Thongchul N."/>
            <person name="Tanasupawat S."/>
        </authorList>
    </citation>
    <scope>NUCLEOTIDE SEQUENCE [LARGE SCALE GENOMIC DNA]</scope>
    <source>
        <strain evidence="2 3">BK92</strain>
    </source>
</reference>
<dbReference type="Gene3D" id="3.40.630.30">
    <property type="match status" value="1"/>
</dbReference>
<evidence type="ECO:0000313" key="2">
    <source>
        <dbReference type="EMBL" id="TGA97682.1"/>
    </source>
</evidence>
<keyword evidence="3" id="KW-1185">Reference proteome</keyword>
<keyword evidence="2" id="KW-0808">Transferase</keyword>
<dbReference type="GO" id="GO:0016747">
    <property type="term" value="F:acyltransferase activity, transferring groups other than amino-acyl groups"/>
    <property type="evidence" value="ECO:0007669"/>
    <property type="project" value="InterPro"/>
</dbReference>
<name>A0A4Z0GME5_9BACL</name>
<organism evidence="2 3">
    <name type="scientific">Sporolactobacillus shoreae</name>
    <dbReference type="NCBI Taxonomy" id="1465501"/>
    <lineage>
        <taxon>Bacteria</taxon>
        <taxon>Bacillati</taxon>
        <taxon>Bacillota</taxon>
        <taxon>Bacilli</taxon>
        <taxon>Bacillales</taxon>
        <taxon>Sporolactobacillaceae</taxon>
        <taxon>Sporolactobacillus</taxon>
    </lineage>
</organism>
<accession>A0A4Z0GME5</accession>
<comment type="caution">
    <text evidence="2">The sequence shown here is derived from an EMBL/GenBank/DDBJ whole genome shotgun (WGS) entry which is preliminary data.</text>
</comment>
<dbReference type="Proteomes" id="UP000298347">
    <property type="component" value="Unassembled WGS sequence"/>
</dbReference>
<feature type="domain" description="N-acetyltransferase" evidence="1">
    <location>
        <begin position="139"/>
        <end position="275"/>
    </location>
</feature>
<dbReference type="OrthoDB" id="67353at2"/>
<dbReference type="CDD" id="cd04301">
    <property type="entry name" value="NAT_SF"/>
    <property type="match status" value="1"/>
</dbReference>
<dbReference type="InterPro" id="IPR016181">
    <property type="entry name" value="Acyl_CoA_acyltransferase"/>
</dbReference>
<gene>
    <name evidence="2" type="ORF">E4665_11305</name>
</gene>
<dbReference type="AlphaFoldDB" id="A0A4Z0GME5"/>
<dbReference type="PROSITE" id="PS51186">
    <property type="entry name" value="GNAT"/>
    <property type="match status" value="1"/>
</dbReference>
<dbReference type="EMBL" id="SRJD01000012">
    <property type="protein sequence ID" value="TGA97682.1"/>
    <property type="molecule type" value="Genomic_DNA"/>
</dbReference>
<evidence type="ECO:0000313" key="3">
    <source>
        <dbReference type="Proteomes" id="UP000298347"/>
    </source>
</evidence>
<dbReference type="Pfam" id="PF00583">
    <property type="entry name" value="Acetyltransf_1"/>
    <property type="match status" value="1"/>
</dbReference>
<evidence type="ECO:0000259" key="1">
    <source>
        <dbReference type="PROSITE" id="PS51186"/>
    </source>
</evidence>
<dbReference type="RefSeq" id="WP_135348892.1">
    <property type="nucleotide sequence ID" value="NZ_SRJD01000012.1"/>
</dbReference>